<accession>A0A5C3NAI4</accession>
<dbReference type="EC" id="5.6.2.2" evidence="5"/>
<dbReference type="CDD" id="cd00223">
    <property type="entry name" value="TOPRIM_TopoIIB_SPO"/>
    <property type="match status" value="1"/>
</dbReference>
<dbReference type="GO" id="GO:0005524">
    <property type="term" value="F:ATP binding"/>
    <property type="evidence" value="ECO:0007669"/>
    <property type="project" value="InterPro"/>
</dbReference>
<comment type="cofactor">
    <cofactor evidence="2">
        <name>Mg(2+)</name>
        <dbReference type="ChEBI" id="CHEBI:18420"/>
    </cofactor>
</comment>
<sequence>MTSKESVARARGSRWSWPIAGNCLRTALVEDVPTTKRDMYYKDVPLFKTQSVVNRLVDDMAATFALGRADMNVRAASKGLFAGEDLIIHLKDGGEIPGNNSEGMLVPAGEEVARFEVKGKIAWVLIVEKEAVFQTLCRYKFASHASLPGRGILITGKGYPDVATRQLVKTLSDNLPPTVPLLALVDGDAYGIDILSVYKYGSASMRHEQEKLAAGRVKWLGIKSSELHGLGIDRDALIPITRHDEKKALSLIQRPDIMMPSKWRRELTHMLHLRRKAEIEVLMVMKTPGSALLAYLSNKITDAVGKYGREAQV</sequence>
<evidence type="ECO:0000256" key="4">
    <source>
        <dbReference type="ARBA" id="ARBA00006559"/>
    </source>
</evidence>
<feature type="active site" description="O-(5'-phospho-DNA)-tyrosine intermediate" evidence="12">
    <location>
        <position position="41"/>
    </location>
</feature>
<evidence type="ECO:0000256" key="2">
    <source>
        <dbReference type="ARBA" id="ARBA00001946"/>
    </source>
</evidence>
<keyword evidence="6" id="KW-0479">Metal-binding</keyword>
<dbReference type="PRINTS" id="PR01550">
    <property type="entry name" value="TOP6AFAMILY"/>
</dbReference>
<reference evidence="15 16" key="1">
    <citation type="journal article" date="2019" name="Nat. Ecol. Evol.">
        <title>Megaphylogeny resolves global patterns of mushroom evolution.</title>
        <authorList>
            <person name="Varga T."/>
            <person name="Krizsan K."/>
            <person name="Foldi C."/>
            <person name="Dima B."/>
            <person name="Sanchez-Garcia M."/>
            <person name="Sanchez-Ramirez S."/>
            <person name="Szollosi G.J."/>
            <person name="Szarkandi J.G."/>
            <person name="Papp V."/>
            <person name="Albert L."/>
            <person name="Andreopoulos W."/>
            <person name="Angelini C."/>
            <person name="Antonin V."/>
            <person name="Barry K.W."/>
            <person name="Bougher N.L."/>
            <person name="Buchanan P."/>
            <person name="Buyck B."/>
            <person name="Bense V."/>
            <person name="Catcheside P."/>
            <person name="Chovatia M."/>
            <person name="Cooper J."/>
            <person name="Damon W."/>
            <person name="Desjardin D."/>
            <person name="Finy P."/>
            <person name="Geml J."/>
            <person name="Haridas S."/>
            <person name="Hughes K."/>
            <person name="Justo A."/>
            <person name="Karasinski D."/>
            <person name="Kautmanova I."/>
            <person name="Kiss B."/>
            <person name="Kocsube S."/>
            <person name="Kotiranta H."/>
            <person name="LaButti K.M."/>
            <person name="Lechner B.E."/>
            <person name="Liimatainen K."/>
            <person name="Lipzen A."/>
            <person name="Lukacs Z."/>
            <person name="Mihaltcheva S."/>
            <person name="Morgado L.N."/>
            <person name="Niskanen T."/>
            <person name="Noordeloos M.E."/>
            <person name="Ohm R.A."/>
            <person name="Ortiz-Santana B."/>
            <person name="Ovrebo C."/>
            <person name="Racz N."/>
            <person name="Riley R."/>
            <person name="Savchenko A."/>
            <person name="Shiryaev A."/>
            <person name="Soop K."/>
            <person name="Spirin V."/>
            <person name="Szebenyi C."/>
            <person name="Tomsovsky M."/>
            <person name="Tulloss R.E."/>
            <person name="Uehling J."/>
            <person name="Grigoriev I.V."/>
            <person name="Vagvolgyi C."/>
            <person name="Papp T."/>
            <person name="Martin F.M."/>
            <person name="Miettinen O."/>
            <person name="Hibbett D.S."/>
            <person name="Nagy L.G."/>
        </authorList>
    </citation>
    <scope>NUCLEOTIDE SEQUENCE [LARGE SCALE GENOMIC DNA]</scope>
    <source>
        <strain evidence="15 16">OMC1185</strain>
    </source>
</reference>
<evidence type="ECO:0000256" key="12">
    <source>
        <dbReference type="PROSITE-ProRule" id="PRU01385"/>
    </source>
</evidence>
<dbReference type="InterPro" id="IPR002815">
    <property type="entry name" value="Spo11/TopoVI_A"/>
</dbReference>
<dbReference type="EMBL" id="ML213506">
    <property type="protein sequence ID" value="TFK54363.1"/>
    <property type="molecule type" value="Genomic_DNA"/>
</dbReference>
<dbReference type="GO" id="GO:0007131">
    <property type="term" value="P:reciprocal meiotic recombination"/>
    <property type="evidence" value="ECO:0007669"/>
    <property type="project" value="TreeGrafter"/>
</dbReference>
<keyword evidence="8 12" id="KW-0799">Topoisomerase</keyword>
<dbReference type="SUPFAM" id="SSF56726">
    <property type="entry name" value="DNA topoisomerase IV, alpha subunit"/>
    <property type="match status" value="1"/>
</dbReference>
<dbReference type="GO" id="GO:0000706">
    <property type="term" value="P:meiotic DNA double-strand break processing"/>
    <property type="evidence" value="ECO:0007669"/>
    <property type="project" value="TreeGrafter"/>
</dbReference>
<dbReference type="PANTHER" id="PTHR10848:SF0">
    <property type="entry name" value="MEIOTIC RECOMBINATION PROTEIN SPO11"/>
    <property type="match status" value="1"/>
</dbReference>
<evidence type="ECO:0000256" key="11">
    <source>
        <dbReference type="ARBA" id="ARBA00023242"/>
    </source>
</evidence>
<dbReference type="Pfam" id="PF04406">
    <property type="entry name" value="TP6A_N"/>
    <property type="match status" value="1"/>
</dbReference>
<dbReference type="GO" id="GO:0003918">
    <property type="term" value="F:DNA topoisomerase type II (double strand cut, ATP-hydrolyzing) activity"/>
    <property type="evidence" value="ECO:0007669"/>
    <property type="project" value="UniProtKB-UniRule"/>
</dbReference>
<protein>
    <recommendedName>
        <fullName evidence="5">DNA topoisomerase (ATP-hydrolyzing)</fullName>
        <ecNumber evidence="5">5.6.2.2</ecNumber>
    </recommendedName>
</protein>
<dbReference type="STRING" id="5364.A0A5C3NAI4"/>
<feature type="domain" description="Spo11/DNA topoisomerase VI subunit A N-terminal" evidence="13">
    <location>
        <begin position="23"/>
        <end position="73"/>
    </location>
</feature>
<evidence type="ECO:0000313" key="16">
    <source>
        <dbReference type="Proteomes" id="UP000305948"/>
    </source>
</evidence>
<evidence type="ECO:0000256" key="7">
    <source>
        <dbReference type="ARBA" id="ARBA00022842"/>
    </source>
</evidence>
<organism evidence="15 16">
    <name type="scientific">Heliocybe sulcata</name>
    <dbReference type="NCBI Taxonomy" id="5364"/>
    <lineage>
        <taxon>Eukaryota</taxon>
        <taxon>Fungi</taxon>
        <taxon>Dikarya</taxon>
        <taxon>Basidiomycota</taxon>
        <taxon>Agaricomycotina</taxon>
        <taxon>Agaricomycetes</taxon>
        <taxon>Gloeophyllales</taxon>
        <taxon>Gloeophyllaceae</taxon>
        <taxon>Heliocybe</taxon>
    </lineage>
</organism>
<keyword evidence="9 12" id="KW-0238">DNA-binding</keyword>
<gene>
    <name evidence="15" type="ORF">OE88DRAFT_1711241</name>
</gene>
<comment type="subcellular location">
    <subcellularLocation>
        <location evidence="3">Nucleus</location>
    </subcellularLocation>
</comment>
<evidence type="ECO:0000256" key="1">
    <source>
        <dbReference type="ARBA" id="ARBA00000185"/>
    </source>
</evidence>
<dbReference type="InterPro" id="IPR013048">
    <property type="entry name" value="Meiotic_Spo11"/>
</dbReference>
<proteinExistence type="inferred from homology"/>
<dbReference type="Gene3D" id="1.10.10.10">
    <property type="entry name" value="Winged helix-like DNA-binding domain superfamily/Winged helix DNA-binding domain"/>
    <property type="match status" value="1"/>
</dbReference>
<evidence type="ECO:0000313" key="15">
    <source>
        <dbReference type="EMBL" id="TFK54363.1"/>
    </source>
</evidence>
<evidence type="ECO:0000256" key="10">
    <source>
        <dbReference type="ARBA" id="ARBA00023235"/>
    </source>
</evidence>
<dbReference type="PANTHER" id="PTHR10848">
    <property type="entry name" value="MEIOTIC RECOMBINATION PROTEIN SPO11"/>
    <property type="match status" value="1"/>
</dbReference>
<keyword evidence="16" id="KW-1185">Reference proteome</keyword>
<dbReference type="Gene3D" id="3.40.1360.10">
    <property type="match status" value="1"/>
</dbReference>
<keyword evidence="10 12" id="KW-0413">Isomerase</keyword>
<evidence type="ECO:0000256" key="3">
    <source>
        <dbReference type="ARBA" id="ARBA00004123"/>
    </source>
</evidence>
<dbReference type="PRINTS" id="PR01551">
    <property type="entry name" value="SPO11HOMOLOG"/>
</dbReference>
<dbReference type="AlphaFoldDB" id="A0A5C3NAI4"/>
<feature type="domain" description="Topoisomerase 6 subunit A/Spo11 TOPRIM" evidence="14">
    <location>
        <begin position="123"/>
        <end position="300"/>
    </location>
</feature>
<dbReference type="Proteomes" id="UP000305948">
    <property type="component" value="Unassembled WGS sequence"/>
</dbReference>
<dbReference type="GO" id="GO:0042138">
    <property type="term" value="P:meiotic DNA double-strand break formation"/>
    <property type="evidence" value="ECO:0007669"/>
    <property type="project" value="InterPro"/>
</dbReference>
<evidence type="ECO:0000259" key="13">
    <source>
        <dbReference type="Pfam" id="PF04406"/>
    </source>
</evidence>
<dbReference type="GO" id="GO:0046872">
    <property type="term" value="F:metal ion binding"/>
    <property type="evidence" value="ECO:0007669"/>
    <property type="project" value="UniProtKB-KW"/>
</dbReference>
<comment type="similarity">
    <text evidence="4 12">Belongs to the TOP6A family.</text>
</comment>
<keyword evidence="11" id="KW-0539">Nucleus</keyword>
<comment type="catalytic activity">
    <reaction evidence="1 12">
        <text>ATP-dependent breakage, passage and rejoining of double-stranded DNA.</text>
        <dbReference type="EC" id="5.6.2.2"/>
    </reaction>
</comment>
<dbReference type="OrthoDB" id="5377392at2759"/>
<dbReference type="Pfam" id="PF21180">
    <property type="entry name" value="TOP6A-Spo11_Toprim"/>
    <property type="match status" value="1"/>
</dbReference>
<evidence type="ECO:0000259" key="14">
    <source>
        <dbReference type="Pfam" id="PF21180"/>
    </source>
</evidence>
<dbReference type="InterPro" id="IPR036388">
    <property type="entry name" value="WH-like_DNA-bd_sf"/>
</dbReference>
<evidence type="ECO:0000256" key="5">
    <source>
        <dbReference type="ARBA" id="ARBA00012895"/>
    </source>
</evidence>
<name>A0A5C3NAI4_9AGAM</name>
<dbReference type="InterPro" id="IPR034136">
    <property type="entry name" value="TOPRIM_Topo6A/Spo11"/>
</dbReference>
<dbReference type="GO" id="GO:0003677">
    <property type="term" value="F:DNA binding"/>
    <property type="evidence" value="ECO:0007669"/>
    <property type="project" value="UniProtKB-UniRule"/>
</dbReference>
<dbReference type="GO" id="GO:0000228">
    <property type="term" value="C:nuclear chromosome"/>
    <property type="evidence" value="ECO:0007669"/>
    <property type="project" value="TreeGrafter"/>
</dbReference>
<dbReference type="PROSITE" id="PS52041">
    <property type="entry name" value="TOPO_IIB"/>
    <property type="match status" value="1"/>
</dbReference>
<evidence type="ECO:0000256" key="8">
    <source>
        <dbReference type="ARBA" id="ARBA00023029"/>
    </source>
</evidence>
<keyword evidence="7" id="KW-0460">Magnesium</keyword>
<evidence type="ECO:0000256" key="6">
    <source>
        <dbReference type="ARBA" id="ARBA00022723"/>
    </source>
</evidence>
<evidence type="ECO:0000256" key="9">
    <source>
        <dbReference type="ARBA" id="ARBA00023125"/>
    </source>
</evidence>
<dbReference type="InterPro" id="IPR036078">
    <property type="entry name" value="Spo11/TopoVI_A_sf"/>
</dbReference>
<dbReference type="InterPro" id="IPR013049">
    <property type="entry name" value="Spo11/TopoVI_A_N"/>
</dbReference>